<accession>J6F1G4</accession>
<reference evidence="8 9" key="1">
    <citation type="journal article" date="2012" name="Eukaryot. Cell">
        <title>Draft genome sequence of CBS 2479, the standard type strain of Trichosporon asahii.</title>
        <authorList>
            <person name="Yang R.Y."/>
            <person name="Li H.T."/>
            <person name="Zhu H."/>
            <person name="Zhou G.P."/>
            <person name="Wang M."/>
            <person name="Wang L."/>
        </authorList>
    </citation>
    <scope>NUCLEOTIDE SEQUENCE [LARGE SCALE GENOMIC DNA]</scope>
    <source>
        <strain evidence="9">ATCC 90039 / CBS 2479 / JCM 2466 / KCTC 7840 / NCYC 2677 / UAMH 7654</strain>
    </source>
</reference>
<dbReference type="HOGENOM" id="CLU_001265_0_6_1"/>
<evidence type="ECO:0000256" key="4">
    <source>
        <dbReference type="ARBA" id="ARBA00022989"/>
    </source>
</evidence>
<feature type="transmembrane region" description="Helical" evidence="6">
    <location>
        <begin position="324"/>
        <end position="347"/>
    </location>
</feature>
<dbReference type="PANTHER" id="PTHR43791">
    <property type="entry name" value="PERMEASE-RELATED"/>
    <property type="match status" value="1"/>
</dbReference>
<gene>
    <name evidence="8" type="ORF">A1Q1_08012</name>
</gene>
<dbReference type="Pfam" id="PF07690">
    <property type="entry name" value="MFS_1"/>
    <property type="match status" value="1"/>
</dbReference>
<evidence type="ECO:0000313" key="8">
    <source>
        <dbReference type="EMBL" id="EJT50799.1"/>
    </source>
</evidence>
<dbReference type="PANTHER" id="PTHR43791:SF38">
    <property type="entry name" value="MAJOR FACILITATOR SUPERFAMILY (MFS) PROFILE DOMAIN-CONTAINING PROTEIN"/>
    <property type="match status" value="1"/>
</dbReference>
<feature type="transmembrane region" description="Helical" evidence="6">
    <location>
        <begin position="381"/>
        <end position="401"/>
    </location>
</feature>
<feature type="domain" description="Major facilitator superfamily (MFS) profile" evidence="7">
    <location>
        <begin position="56"/>
        <end position="468"/>
    </location>
</feature>
<dbReference type="InterPro" id="IPR036259">
    <property type="entry name" value="MFS_trans_sf"/>
</dbReference>
<dbReference type="AlphaFoldDB" id="J6F1G4"/>
<feature type="transmembrane region" description="Helical" evidence="6">
    <location>
        <begin position="216"/>
        <end position="238"/>
    </location>
</feature>
<dbReference type="SUPFAM" id="SSF103473">
    <property type="entry name" value="MFS general substrate transporter"/>
    <property type="match status" value="1"/>
</dbReference>
<feature type="transmembrane region" description="Helical" evidence="6">
    <location>
        <begin position="148"/>
        <end position="172"/>
    </location>
</feature>
<dbReference type="InterPro" id="IPR020846">
    <property type="entry name" value="MFS_dom"/>
</dbReference>
<dbReference type="VEuPathDB" id="FungiDB:A1Q1_08012"/>
<feature type="transmembrane region" description="Helical" evidence="6">
    <location>
        <begin position="413"/>
        <end position="434"/>
    </location>
</feature>
<dbReference type="KEGG" id="tasa:A1Q1_08012"/>
<dbReference type="OrthoDB" id="3639251at2759"/>
<evidence type="ECO:0000256" key="5">
    <source>
        <dbReference type="ARBA" id="ARBA00023136"/>
    </source>
</evidence>
<keyword evidence="4 6" id="KW-1133">Transmembrane helix</keyword>
<dbReference type="Gene3D" id="1.20.1250.20">
    <property type="entry name" value="MFS general substrate transporter like domains"/>
    <property type="match status" value="2"/>
</dbReference>
<evidence type="ECO:0000259" key="7">
    <source>
        <dbReference type="PROSITE" id="PS50850"/>
    </source>
</evidence>
<feature type="transmembrane region" description="Helical" evidence="6">
    <location>
        <begin position="184"/>
        <end position="204"/>
    </location>
</feature>
<comment type="subcellular location">
    <subcellularLocation>
        <location evidence="1">Membrane</location>
        <topology evidence="1">Multi-pass membrane protein</topology>
    </subcellularLocation>
</comment>
<feature type="transmembrane region" description="Helical" evidence="6">
    <location>
        <begin position="93"/>
        <end position="110"/>
    </location>
</feature>
<evidence type="ECO:0000256" key="6">
    <source>
        <dbReference type="SAM" id="Phobius"/>
    </source>
</evidence>
<keyword evidence="2" id="KW-0813">Transport</keyword>
<dbReference type="InterPro" id="IPR011701">
    <property type="entry name" value="MFS"/>
</dbReference>
<feature type="transmembrane region" description="Helical" evidence="6">
    <location>
        <begin position="354"/>
        <end position="375"/>
    </location>
</feature>
<feature type="transmembrane region" description="Helical" evidence="6">
    <location>
        <begin position="292"/>
        <end position="312"/>
    </location>
</feature>
<evidence type="ECO:0000256" key="3">
    <source>
        <dbReference type="ARBA" id="ARBA00022692"/>
    </source>
</evidence>
<feature type="transmembrane region" description="Helical" evidence="6">
    <location>
        <begin position="446"/>
        <end position="465"/>
    </location>
</feature>
<keyword evidence="5 6" id="KW-0472">Membrane</keyword>
<dbReference type="GO" id="GO:0022857">
    <property type="term" value="F:transmembrane transporter activity"/>
    <property type="evidence" value="ECO:0007669"/>
    <property type="project" value="InterPro"/>
</dbReference>
<dbReference type="PROSITE" id="PS50850">
    <property type="entry name" value="MFS"/>
    <property type="match status" value="1"/>
</dbReference>
<comment type="caution">
    <text evidence="8">The sequence shown here is derived from an EMBL/GenBank/DDBJ whole genome shotgun (WGS) entry which is preliminary data.</text>
</comment>
<feature type="transmembrane region" description="Helical" evidence="6">
    <location>
        <begin position="122"/>
        <end position="142"/>
    </location>
</feature>
<keyword evidence="3 6" id="KW-0812">Transmembrane</keyword>
<protein>
    <recommendedName>
        <fullName evidence="7">Major facilitator superfamily (MFS) profile domain-containing protein</fullName>
    </recommendedName>
</protein>
<evidence type="ECO:0000256" key="2">
    <source>
        <dbReference type="ARBA" id="ARBA00022448"/>
    </source>
</evidence>
<dbReference type="EMBL" id="ALBS01000087">
    <property type="protein sequence ID" value="EJT50799.1"/>
    <property type="molecule type" value="Genomic_DNA"/>
</dbReference>
<evidence type="ECO:0000313" key="9">
    <source>
        <dbReference type="Proteomes" id="UP000002748"/>
    </source>
</evidence>
<dbReference type="Proteomes" id="UP000002748">
    <property type="component" value="Unassembled WGS sequence"/>
</dbReference>
<organism evidence="8 9">
    <name type="scientific">Trichosporon asahii var. asahii (strain ATCC 90039 / CBS 2479 / JCM 2466 / KCTC 7840 / NBRC 103889/ NCYC 2677 / UAMH 7654)</name>
    <name type="common">Yeast</name>
    <dbReference type="NCBI Taxonomy" id="1186058"/>
    <lineage>
        <taxon>Eukaryota</taxon>
        <taxon>Fungi</taxon>
        <taxon>Dikarya</taxon>
        <taxon>Basidiomycota</taxon>
        <taxon>Agaricomycotina</taxon>
        <taxon>Tremellomycetes</taxon>
        <taxon>Trichosporonales</taxon>
        <taxon>Trichosporonaceae</taxon>
        <taxon>Trichosporon</taxon>
    </lineage>
</organism>
<sequence>MVDVLDVKYDPEAAINEEEIKKCDISHKETASVAPYIYVPNTPEEAKLIRKIDAHLFPMLWLMFLMNYLDRTNIGNAKVGGMEKDLKLSSSDYSLVLSIFFVGYLLWEVPSNMMLTRSTPRIFIPTLMLVWGAISIAVVGVHNLGGMVAFRFVLGLVEAGFFPGIMLVISCWYKPQEMAKRVAILYSSTMMAGAFGGLLAGGIIEGLEGVRGIRGWRWLFIIEGIMTCVIALAAYFVLPNYPQTTKWLSQDEKRLALARLLAADSDVDVDAEVEHMGHWDAFKLAVKDPKTWVFLVIYNCLSSVGTISYFFPSLLETMGYSGRTLQFMTVPIYAVSMIVGCSAGFFADRTGMKAYTICGGAVLSVISFIICVTVGEPKVRYAFICFGAAGIWTNIPIFLSWMATMFDGKEKRAISIALVNGFGNLASVYGSFFWPKSSAPQFVPGFAVTTALCGFGGIICALAKWKYGDKGVERTS</sequence>
<dbReference type="RefSeq" id="XP_014181673.1">
    <property type="nucleotide sequence ID" value="XM_014326198.1"/>
</dbReference>
<evidence type="ECO:0000256" key="1">
    <source>
        <dbReference type="ARBA" id="ARBA00004141"/>
    </source>
</evidence>
<dbReference type="GeneID" id="25991524"/>
<proteinExistence type="predicted"/>
<dbReference type="GO" id="GO:0016020">
    <property type="term" value="C:membrane"/>
    <property type="evidence" value="ECO:0007669"/>
    <property type="project" value="UniProtKB-SubCell"/>
</dbReference>
<dbReference type="FunFam" id="1.20.1250.20:FF:000057">
    <property type="entry name" value="MFS general substrate transporter"/>
    <property type="match status" value="1"/>
</dbReference>
<name>J6F1G4_TRIAS</name>